<dbReference type="FunFam" id="3.20.20.10:FF:000007">
    <property type="entry name" value="Pyridoxal phosphate homeostasis protein"/>
    <property type="match status" value="1"/>
</dbReference>
<gene>
    <name evidence="6" type="ORF">CC85DRAFT_252707</name>
</gene>
<evidence type="ECO:0000256" key="3">
    <source>
        <dbReference type="PIRSR" id="PIRSR004848-1"/>
    </source>
</evidence>
<comment type="similarity">
    <text evidence="2 4">Belongs to the pyridoxal phosphate-binding protein YggS/PROSC family.</text>
</comment>
<comment type="cofactor">
    <cofactor evidence="3">
        <name>pyridoxal 5'-phosphate</name>
        <dbReference type="ChEBI" id="CHEBI:597326"/>
    </cofactor>
</comment>
<dbReference type="Proteomes" id="UP000053611">
    <property type="component" value="Unassembled WGS sequence"/>
</dbReference>
<keyword evidence="7" id="KW-1185">Reference proteome</keyword>
<dbReference type="Pfam" id="PF01168">
    <property type="entry name" value="Ala_racemase_N"/>
    <property type="match status" value="1"/>
</dbReference>
<dbReference type="AlphaFoldDB" id="A0A0J0XC11"/>
<protein>
    <recommendedName>
        <fullName evidence="2">Pyridoxal phosphate homeostasis protein</fullName>
        <shortName evidence="2">PLP homeostasis protein</shortName>
    </recommendedName>
</protein>
<name>A0A0J0XC11_9TREE</name>
<accession>A0A0J0XC11</accession>
<dbReference type="InterPro" id="IPR001608">
    <property type="entry name" value="Ala_racemase_N"/>
</dbReference>
<dbReference type="SUPFAM" id="SSF51419">
    <property type="entry name" value="PLP-binding barrel"/>
    <property type="match status" value="1"/>
</dbReference>
<dbReference type="GeneID" id="28981177"/>
<dbReference type="CDD" id="cd06822">
    <property type="entry name" value="PLPDE_III_YBL036c_euk"/>
    <property type="match status" value="1"/>
</dbReference>
<evidence type="ECO:0000313" key="7">
    <source>
        <dbReference type="Proteomes" id="UP000053611"/>
    </source>
</evidence>
<evidence type="ECO:0000313" key="6">
    <source>
        <dbReference type="EMBL" id="KLT38595.1"/>
    </source>
</evidence>
<keyword evidence="1 2" id="KW-0663">Pyridoxal phosphate</keyword>
<dbReference type="PANTHER" id="PTHR10146">
    <property type="entry name" value="PROLINE SYNTHETASE CO-TRANSCRIBED BACTERIAL HOMOLOG PROTEIN"/>
    <property type="match status" value="1"/>
</dbReference>
<evidence type="ECO:0000259" key="5">
    <source>
        <dbReference type="Pfam" id="PF01168"/>
    </source>
</evidence>
<proteinExistence type="inferred from homology"/>
<dbReference type="RefSeq" id="XP_018275086.1">
    <property type="nucleotide sequence ID" value="XM_018420574.1"/>
</dbReference>
<sequence length="255" mass="27711">MDTSLAYDPQRGAELAENVKDVLKEIAAARPAGSSPRLVAISKIKPPSDIQALYDAGHRHFGENYIQEMAEKAQLLPRDICWHFVGTLQSNKANLLASIPNVFVLETLASRKLADKLQNALAKTDPSRVLSVYLQVNTSGEDAKSGLEPLTADSGPDAELADLAIHIRDSCPQLKVIGLMTIGSWEASHAEGENPDFQRLRESRKHLARILGIDEGNLDLSMGMSADFAEAVREGSSSVRVGTRIFGARPKKESK</sequence>
<evidence type="ECO:0000256" key="4">
    <source>
        <dbReference type="RuleBase" id="RU004514"/>
    </source>
</evidence>
<comment type="function">
    <text evidence="2">Pyridoxal 5'-phosphate (PLP)-binding protein, which may be involved in intracellular homeostatic regulation of pyridoxal 5'-phosphate (PLP), the active form of vitamin B6.</text>
</comment>
<dbReference type="OrthoDB" id="10264196at2759"/>
<dbReference type="InterPro" id="IPR029066">
    <property type="entry name" value="PLP-binding_barrel"/>
</dbReference>
<dbReference type="PROSITE" id="PS01211">
    <property type="entry name" value="UPF0001"/>
    <property type="match status" value="1"/>
</dbReference>
<feature type="domain" description="Alanine racemase N-terminal" evidence="5">
    <location>
        <begin position="38"/>
        <end position="250"/>
    </location>
</feature>
<dbReference type="HAMAP" id="MF_02087">
    <property type="entry name" value="PLP_homeostasis"/>
    <property type="match status" value="1"/>
</dbReference>
<evidence type="ECO:0000256" key="1">
    <source>
        <dbReference type="ARBA" id="ARBA00022898"/>
    </source>
</evidence>
<reference evidence="6 7" key="1">
    <citation type="submission" date="2015-03" db="EMBL/GenBank/DDBJ databases">
        <title>Genomics and transcriptomics of the oil-accumulating basidiomycete yeast T. oleaginosus allow insights into substrate utilization and the diverse evolutionary trajectories of mating systems in fungi.</title>
        <authorList>
            <consortium name="DOE Joint Genome Institute"/>
            <person name="Kourist R."/>
            <person name="Kracht O."/>
            <person name="Bracharz F."/>
            <person name="Lipzen A."/>
            <person name="Nolan M."/>
            <person name="Ohm R."/>
            <person name="Grigoriev I."/>
            <person name="Sun S."/>
            <person name="Heitman J."/>
            <person name="Bruck T."/>
            <person name="Nowrousian M."/>
        </authorList>
    </citation>
    <scope>NUCLEOTIDE SEQUENCE [LARGE SCALE GENOMIC DNA]</scope>
    <source>
        <strain evidence="6 7">IBC0246</strain>
    </source>
</reference>
<evidence type="ECO:0000256" key="2">
    <source>
        <dbReference type="HAMAP-Rule" id="MF_03225"/>
    </source>
</evidence>
<dbReference type="STRING" id="879819.A0A0J0XC11"/>
<dbReference type="InterPro" id="IPR011078">
    <property type="entry name" value="PyrdxlP_homeostasis"/>
</dbReference>
<dbReference type="GO" id="GO:0030170">
    <property type="term" value="F:pyridoxal phosphate binding"/>
    <property type="evidence" value="ECO:0007669"/>
    <property type="project" value="UniProtKB-UniRule"/>
</dbReference>
<dbReference type="EMBL" id="KQ087295">
    <property type="protein sequence ID" value="KLT38595.1"/>
    <property type="molecule type" value="Genomic_DNA"/>
</dbReference>
<dbReference type="PANTHER" id="PTHR10146:SF14">
    <property type="entry name" value="PYRIDOXAL PHOSPHATE HOMEOSTASIS PROTEIN"/>
    <property type="match status" value="1"/>
</dbReference>
<dbReference type="NCBIfam" id="TIGR00044">
    <property type="entry name" value="YggS family pyridoxal phosphate-dependent enzyme"/>
    <property type="match status" value="1"/>
</dbReference>
<dbReference type="Gene3D" id="3.20.20.10">
    <property type="entry name" value="Alanine racemase"/>
    <property type="match status" value="1"/>
</dbReference>
<feature type="modified residue" description="N6-(pyridoxal phosphate)lysine" evidence="2 3">
    <location>
        <position position="43"/>
    </location>
</feature>
<organism evidence="6 7">
    <name type="scientific">Cutaneotrichosporon oleaginosum</name>
    <dbReference type="NCBI Taxonomy" id="879819"/>
    <lineage>
        <taxon>Eukaryota</taxon>
        <taxon>Fungi</taxon>
        <taxon>Dikarya</taxon>
        <taxon>Basidiomycota</taxon>
        <taxon>Agaricomycotina</taxon>
        <taxon>Tremellomycetes</taxon>
        <taxon>Trichosporonales</taxon>
        <taxon>Trichosporonaceae</taxon>
        <taxon>Cutaneotrichosporon</taxon>
    </lineage>
</organism>
<dbReference type="PIRSF" id="PIRSF004848">
    <property type="entry name" value="YBL036c_PLPDEIII"/>
    <property type="match status" value="1"/>
</dbReference>